<dbReference type="AlphaFoldDB" id="A0A2N0VLL2"/>
<protein>
    <recommendedName>
        <fullName evidence="1">DUF559 domain-containing protein</fullName>
    </recommendedName>
</protein>
<dbReference type="PANTHER" id="PTHR38590">
    <property type="entry name" value="BLL0828 PROTEIN"/>
    <property type="match status" value="1"/>
</dbReference>
<dbReference type="Pfam" id="PF04480">
    <property type="entry name" value="DUF559"/>
    <property type="match status" value="1"/>
</dbReference>
<name>A0A2N0VLL2_9BACT</name>
<evidence type="ECO:0000313" key="3">
    <source>
        <dbReference type="Proteomes" id="UP000233398"/>
    </source>
</evidence>
<comment type="caution">
    <text evidence="2">The sequence shown here is derived from an EMBL/GenBank/DDBJ whole genome shotgun (WGS) entry which is preliminary data.</text>
</comment>
<dbReference type="CDD" id="cd01038">
    <property type="entry name" value="Endonuclease_DUF559"/>
    <property type="match status" value="1"/>
</dbReference>
<evidence type="ECO:0000313" key="2">
    <source>
        <dbReference type="EMBL" id="PKD45039.1"/>
    </source>
</evidence>
<dbReference type="OrthoDB" id="9798754at2"/>
<dbReference type="InterPro" id="IPR047216">
    <property type="entry name" value="Endonuclease_DUF559_bact"/>
</dbReference>
<sequence>MTKWEVRLWSDLKGKQMFGFKVRRQYGIDNFIVDFYCPEKLAIEVDGDVHYYPDKAEMDKRKDQRLHEEGIQLIRLKNEDLEEDYDSTVIYLEDKFKVRAYELHKPLKVDFD</sequence>
<reference evidence="2 3" key="1">
    <citation type="submission" date="2017-11" db="EMBL/GenBank/DDBJ databases">
        <title>Rhodohalobacter 15182 sp. nov., isolated from a salt lake.</title>
        <authorList>
            <person name="Han S."/>
        </authorList>
    </citation>
    <scope>NUCLEOTIDE SEQUENCE [LARGE SCALE GENOMIC DNA]</scope>
    <source>
        <strain evidence="2 3">15182</strain>
    </source>
</reference>
<dbReference type="PANTHER" id="PTHR38590:SF1">
    <property type="entry name" value="BLL0828 PROTEIN"/>
    <property type="match status" value="1"/>
</dbReference>
<dbReference type="Proteomes" id="UP000233398">
    <property type="component" value="Unassembled WGS sequence"/>
</dbReference>
<keyword evidence="3" id="KW-1185">Reference proteome</keyword>
<dbReference type="Gene3D" id="3.40.960.10">
    <property type="entry name" value="VSR Endonuclease"/>
    <property type="match status" value="1"/>
</dbReference>
<gene>
    <name evidence="2" type="ORF">CWD77_06170</name>
</gene>
<dbReference type="SUPFAM" id="SSF52980">
    <property type="entry name" value="Restriction endonuclease-like"/>
    <property type="match status" value="1"/>
</dbReference>
<proteinExistence type="predicted"/>
<organism evidence="2 3">
    <name type="scientific">Rhodohalobacter barkolensis</name>
    <dbReference type="NCBI Taxonomy" id="2053187"/>
    <lineage>
        <taxon>Bacteria</taxon>
        <taxon>Pseudomonadati</taxon>
        <taxon>Balneolota</taxon>
        <taxon>Balneolia</taxon>
        <taxon>Balneolales</taxon>
        <taxon>Balneolaceae</taxon>
        <taxon>Rhodohalobacter</taxon>
    </lineage>
</organism>
<evidence type="ECO:0000259" key="1">
    <source>
        <dbReference type="Pfam" id="PF04480"/>
    </source>
</evidence>
<dbReference type="InterPro" id="IPR011335">
    <property type="entry name" value="Restrct_endonuc-II-like"/>
</dbReference>
<feature type="domain" description="DUF559" evidence="1">
    <location>
        <begin position="1"/>
        <end position="89"/>
    </location>
</feature>
<dbReference type="InterPro" id="IPR007569">
    <property type="entry name" value="DUF559"/>
</dbReference>
<dbReference type="EMBL" id="PISP01000001">
    <property type="protein sequence ID" value="PKD45039.1"/>
    <property type="molecule type" value="Genomic_DNA"/>
</dbReference>
<accession>A0A2N0VLL2</accession>